<dbReference type="AlphaFoldDB" id="A0A934QEW2"/>
<dbReference type="EMBL" id="NRRE01000004">
    <property type="protein sequence ID" value="MBK1695649.1"/>
    <property type="molecule type" value="Genomic_DNA"/>
</dbReference>
<dbReference type="Proteomes" id="UP000778970">
    <property type="component" value="Unassembled WGS sequence"/>
</dbReference>
<reference evidence="1" key="1">
    <citation type="submission" date="2017-08" db="EMBL/GenBank/DDBJ databases">
        <authorList>
            <person name="Imhoff J.F."/>
            <person name="Rahn T."/>
            <person name="Kuenzel S."/>
            <person name="Neulinger S.C."/>
        </authorList>
    </citation>
    <scope>NUCLEOTIDE SEQUENCE</scope>
    <source>
        <strain evidence="1">DSM 9154</strain>
    </source>
</reference>
<evidence type="ECO:0000313" key="1">
    <source>
        <dbReference type="EMBL" id="MBK1695649.1"/>
    </source>
</evidence>
<keyword evidence="2" id="KW-1185">Reference proteome</keyword>
<proteinExistence type="predicted"/>
<evidence type="ECO:0000313" key="2">
    <source>
        <dbReference type="Proteomes" id="UP000778970"/>
    </source>
</evidence>
<comment type="caution">
    <text evidence="1">The sequence shown here is derived from an EMBL/GenBank/DDBJ whole genome shotgun (WGS) entry which is preliminary data.</text>
</comment>
<protein>
    <submittedName>
        <fullName evidence="1">Uncharacterized protein</fullName>
    </submittedName>
</protein>
<name>A0A934QEW2_9PROT</name>
<reference evidence="1" key="2">
    <citation type="journal article" date="2020" name="Microorganisms">
        <title>Osmotic Adaptation and Compatible Solute Biosynthesis of Phototrophic Bacteria as Revealed from Genome Analyses.</title>
        <authorList>
            <person name="Imhoff J.F."/>
            <person name="Rahn T."/>
            <person name="Kunzel S."/>
            <person name="Keller A."/>
            <person name="Neulinger S.C."/>
        </authorList>
    </citation>
    <scope>NUCLEOTIDE SEQUENCE</scope>
    <source>
        <strain evidence="1">DSM 9154</strain>
    </source>
</reference>
<accession>A0A934QEW2</accession>
<sequence length="196" mass="21811">MANTEDLPVKVPVDAAFEDVVQAYERLWAIANPGSTDNVTLAVANMRPDVALRLIDRFGDNGSDVLFTSSLSGRRVKQEPRDTAERQARHLVQMLEYMGWREPGSVPTPPLEPGRLEAARRIADTARHTDPAEWPGWSTSEQIVAALAANRSDRLPASYQDAGEAWARLDNNQRAAVREADPWMARFCKEKVDEAT</sequence>
<gene>
    <name evidence="1" type="ORF">CKO21_00095</name>
</gene>
<organism evidence="1 2">
    <name type="scientific">Rhodovibrio salinarum</name>
    <dbReference type="NCBI Taxonomy" id="1087"/>
    <lineage>
        <taxon>Bacteria</taxon>
        <taxon>Pseudomonadati</taxon>
        <taxon>Pseudomonadota</taxon>
        <taxon>Alphaproteobacteria</taxon>
        <taxon>Rhodospirillales</taxon>
        <taxon>Rhodovibrionaceae</taxon>
        <taxon>Rhodovibrio</taxon>
    </lineage>
</organism>
<dbReference type="RefSeq" id="WP_027289844.1">
    <property type="nucleotide sequence ID" value="NZ_NRRE01000004.1"/>
</dbReference>